<accession>A0A5K3F6V8</accession>
<reference evidence="1" key="1">
    <citation type="submission" date="2019-11" db="UniProtKB">
        <authorList>
            <consortium name="WormBaseParasite"/>
        </authorList>
    </citation>
    <scope>IDENTIFICATION</scope>
</reference>
<proteinExistence type="predicted"/>
<organism evidence="1">
    <name type="scientific">Mesocestoides corti</name>
    <name type="common">Flatworm</name>
    <dbReference type="NCBI Taxonomy" id="53468"/>
    <lineage>
        <taxon>Eukaryota</taxon>
        <taxon>Metazoa</taxon>
        <taxon>Spiralia</taxon>
        <taxon>Lophotrochozoa</taxon>
        <taxon>Platyhelminthes</taxon>
        <taxon>Cestoda</taxon>
        <taxon>Eucestoda</taxon>
        <taxon>Cyclophyllidea</taxon>
        <taxon>Mesocestoididae</taxon>
        <taxon>Mesocestoides</taxon>
    </lineage>
</organism>
<protein>
    <submittedName>
        <fullName evidence="1">Pirin</fullName>
    </submittedName>
</protein>
<dbReference type="WBParaSite" id="MCU_005911-RA">
    <property type="protein sequence ID" value="MCU_005911-RA"/>
    <property type="gene ID" value="MCU_005911"/>
</dbReference>
<dbReference type="AlphaFoldDB" id="A0A5K3F6V8"/>
<sequence>MNKTGTQPSQKLRTASFLGWHVRKTGSQPEKNTNEVQYIMSGVVSVADSDGRHLTREPGL</sequence>
<name>A0A5K3F6V8_MESCO</name>
<evidence type="ECO:0000313" key="1">
    <source>
        <dbReference type="WBParaSite" id="MCU_005911-RA"/>
    </source>
</evidence>